<keyword evidence="2" id="KW-1185">Reference proteome</keyword>
<gene>
    <name evidence="1" type="ORF">HHL09_09785</name>
</gene>
<evidence type="ECO:0000313" key="1">
    <source>
        <dbReference type="EMBL" id="QJE96062.1"/>
    </source>
</evidence>
<dbReference type="EMBL" id="CP051774">
    <property type="protein sequence ID" value="QJE96062.1"/>
    <property type="molecule type" value="Genomic_DNA"/>
</dbReference>
<reference evidence="1 2" key="1">
    <citation type="submission" date="2020-04" db="EMBL/GenBank/DDBJ databases">
        <title>Luteolibacter sp. G-1-1-1 isolated from soil.</title>
        <authorList>
            <person name="Dahal R.H."/>
        </authorList>
    </citation>
    <scope>NUCLEOTIDE SEQUENCE [LARGE SCALE GENOMIC DNA]</scope>
    <source>
        <strain evidence="1 2">G-1-1-1</strain>
    </source>
</reference>
<protein>
    <submittedName>
        <fullName evidence="1">Uncharacterized protein</fullName>
    </submittedName>
</protein>
<proteinExistence type="predicted"/>
<dbReference type="KEGG" id="luo:HHL09_09785"/>
<organism evidence="1 2">
    <name type="scientific">Luteolibacter luteus</name>
    <dbReference type="NCBI Taxonomy" id="2728835"/>
    <lineage>
        <taxon>Bacteria</taxon>
        <taxon>Pseudomonadati</taxon>
        <taxon>Verrucomicrobiota</taxon>
        <taxon>Verrucomicrobiia</taxon>
        <taxon>Verrucomicrobiales</taxon>
        <taxon>Verrucomicrobiaceae</taxon>
        <taxon>Luteolibacter</taxon>
    </lineage>
</organism>
<dbReference type="Proteomes" id="UP000501812">
    <property type="component" value="Chromosome"/>
</dbReference>
<accession>A0A858RGY4</accession>
<dbReference type="RefSeq" id="WP_169454426.1">
    <property type="nucleotide sequence ID" value="NZ_CP051774.1"/>
</dbReference>
<name>A0A858RGY4_9BACT</name>
<sequence>MSLEAMRKDHTAISGIQLAAEEPIRLLLREEYGDLKPGKIILSDGSHVSVDGLSDDGLTIVEVFCRQGSLLDGQKKKVARDILKLAMLKAEDPERRAVFCYANTKLEGHLKGGSWFAKAATHFQVELKNLQHALPKELKEDLEAAQRLQATNRGQRKFRKGVR</sequence>
<dbReference type="AlphaFoldDB" id="A0A858RGY4"/>
<evidence type="ECO:0000313" key="2">
    <source>
        <dbReference type="Proteomes" id="UP000501812"/>
    </source>
</evidence>